<protein>
    <submittedName>
        <fullName evidence="4">FecR family protein</fullName>
    </submittedName>
</protein>
<dbReference type="InterPro" id="IPR032508">
    <property type="entry name" value="FecR_C"/>
</dbReference>
<dbReference type="InterPro" id="IPR012373">
    <property type="entry name" value="Ferrdict_sens_TM"/>
</dbReference>
<dbReference type="Proteomes" id="UP000199532">
    <property type="component" value="Unassembled WGS sequence"/>
</dbReference>
<keyword evidence="1" id="KW-0812">Transmembrane</keyword>
<name>A0A1H6XCM2_9BACT</name>
<dbReference type="Gene3D" id="3.55.50.30">
    <property type="match status" value="1"/>
</dbReference>
<evidence type="ECO:0000313" key="5">
    <source>
        <dbReference type="Proteomes" id="UP000199532"/>
    </source>
</evidence>
<evidence type="ECO:0000259" key="3">
    <source>
        <dbReference type="Pfam" id="PF16344"/>
    </source>
</evidence>
<proteinExistence type="predicted"/>
<dbReference type="Pfam" id="PF04773">
    <property type="entry name" value="FecR"/>
    <property type="match status" value="1"/>
</dbReference>
<feature type="transmembrane region" description="Helical" evidence="1">
    <location>
        <begin position="108"/>
        <end position="125"/>
    </location>
</feature>
<dbReference type="PANTHER" id="PTHR30273:SF2">
    <property type="entry name" value="PROTEIN FECR"/>
    <property type="match status" value="1"/>
</dbReference>
<keyword evidence="5" id="KW-1185">Reference proteome</keyword>
<dbReference type="GO" id="GO:0016989">
    <property type="term" value="F:sigma factor antagonist activity"/>
    <property type="evidence" value="ECO:0007669"/>
    <property type="project" value="TreeGrafter"/>
</dbReference>
<dbReference type="InterPro" id="IPR006860">
    <property type="entry name" value="FecR"/>
</dbReference>
<dbReference type="OrthoDB" id="645173at2"/>
<feature type="domain" description="Protein FecR C-terminal" evidence="3">
    <location>
        <begin position="298"/>
        <end position="365"/>
    </location>
</feature>
<dbReference type="Pfam" id="PF16344">
    <property type="entry name" value="FecR_C"/>
    <property type="match status" value="1"/>
</dbReference>
<dbReference type="EMBL" id="FNXY01000006">
    <property type="protein sequence ID" value="SEJ26931.1"/>
    <property type="molecule type" value="Genomic_DNA"/>
</dbReference>
<dbReference type="Gene3D" id="2.60.120.1440">
    <property type="match status" value="1"/>
</dbReference>
<evidence type="ECO:0000313" key="4">
    <source>
        <dbReference type="EMBL" id="SEJ26931.1"/>
    </source>
</evidence>
<gene>
    <name evidence="4" type="ORF">SAMN04487995_3868</name>
</gene>
<sequence>MNQYQEYSLEDFVLDAQFQNWVRYKRDNDVTFWETYLQNHSGQSQDIMRAKTLLESVYIHYESHIDDREIDFEIQELLTKVRNNNDGILSAEAAGIAPVHSFFARNSIFWAAATIVLMLGLGWLYQQNARSLTDYERMTRGKSLHEEENDSNANKLITLTDGSRVTLTPHAKISFPEKFPAEKREVYLSGEALFHVSKDAKRPFLVYANQLVTKVLGTTFTIVAQDAAKKTSVDVKVGKVSVFRENDFVDTKDQKALQSKGMVLTANQKVVYERESTNMIKTISDSPQLIPGENTVSFNFVNTPASEVLTDLEDAYQVDIIFDKDLLRGCPITASLTNQSLYKKLDIICEAIEARYEMLDGQIVVYSKGCKN</sequence>
<accession>A0A1H6XCM2</accession>
<evidence type="ECO:0000256" key="1">
    <source>
        <dbReference type="SAM" id="Phobius"/>
    </source>
</evidence>
<dbReference type="STRING" id="408657.SAMN04487995_3868"/>
<dbReference type="RefSeq" id="WP_090337897.1">
    <property type="nucleotide sequence ID" value="NZ_FNXY01000006.1"/>
</dbReference>
<dbReference type="AlphaFoldDB" id="A0A1H6XCM2"/>
<organism evidence="4 5">
    <name type="scientific">Dyadobacter koreensis</name>
    <dbReference type="NCBI Taxonomy" id="408657"/>
    <lineage>
        <taxon>Bacteria</taxon>
        <taxon>Pseudomonadati</taxon>
        <taxon>Bacteroidota</taxon>
        <taxon>Cytophagia</taxon>
        <taxon>Cytophagales</taxon>
        <taxon>Spirosomataceae</taxon>
        <taxon>Dyadobacter</taxon>
    </lineage>
</organism>
<evidence type="ECO:0000259" key="2">
    <source>
        <dbReference type="Pfam" id="PF04773"/>
    </source>
</evidence>
<feature type="domain" description="FecR protein" evidence="2">
    <location>
        <begin position="152"/>
        <end position="240"/>
    </location>
</feature>
<keyword evidence="1" id="KW-1133">Transmembrane helix</keyword>
<dbReference type="PANTHER" id="PTHR30273">
    <property type="entry name" value="PERIPLASMIC SIGNAL SENSOR AND SIGMA FACTOR ACTIVATOR FECR-RELATED"/>
    <property type="match status" value="1"/>
</dbReference>
<reference evidence="4 5" key="1">
    <citation type="submission" date="2016-10" db="EMBL/GenBank/DDBJ databases">
        <authorList>
            <person name="de Groot N.N."/>
        </authorList>
    </citation>
    <scope>NUCLEOTIDE SEQUENCE [LARGE SCALE GENOMIC DNA]</scope>
    <source>
        <strain evidence="4 5">DSM 19938</strain>
    </source>
</reference>
<keyword evidence="1" id="KW-0472">Membrane</keyword>